<keyword evidence="10" id="KW-1185">Reference proteome</keyword>
<dbReference type="Pfam" id="PF00008">
    <property type="entry name" value="EGF"/>
    <property type="match status" value="2"/>
</dbReference>
<dbReference type="InterPro" id="IPR051022">
    <property type="entry name" value="Notch_Cell-Fate_Det"/>
</dbReference>
<dbReference type="Pfam" id="PF23283">
    <property type="entry name" value="D8C_UMOD"/>
    <property type="match status" value="1"/>
</dbReference>
<dbReference type="PANTHER" id="PTHR24049">
    <property type="entry name" value="CRUMBS FAMILY MEMBER"/>
    <property type="match status" value="1"/>
</dbReference>
<evidence type="ECO:0000313" key="10">
    <source>
        <dbReference type="Proteomes" id="UP001159428"/>
    </source>
</evidence>
<sequence>MKQNHKTEVSRTRFRLLSLLCIVSHFIVILHNIANVTSDSLQSGENCVSSIKGVVLVKHNYASFVAQNMFACYYQCKGDRRCQSFNFYEKTKICELNNRTQIVGHSNFQPQEGAFYMDNPFRATPGSFSELPAISCQEIKESSGGLVPSGRFWLHSGESGKNLKTAYCDMERGVIVECTSNPCQNGGTCDYQGKGQYTCRCPQGYSGDHCEKDACSSQPCLNGGICNATANGFTCSCSPLLTGVRCEIGIGVGCDNYAMNNDLDRSVHVLKSDSKCDDALLEGWYRFNSTAGTRIPDYCVNTTMCNTHSPGWLNGNHPTPQEGAVNRTVCFNFSSKCCAWTSAIMMRNCGLFFTYKLSPTTQCDLRYCVTN</sequence>
<protein>
    <submittedName>
        <fullName evidence="9">Uncharacterized protein</fullName>
    </submittedName>
</protein>
<dbReference type="GO" id="GO:0032991">
    <property type="term" value="C:protein-containing complex"/>
    <property type="evidence" value="ECO:0007669"/>
    <property type="project" value="TreeGrafter"/>
</dbReference>
<feature type="domain" description="Apple" evidence="8">
    <location>
        <begin position="47"/>
        <end position="121"/>
    </location>
</feature>
<feature type="disulfide bond" evidence="6">
    <location>
        <begin position="201"/>
        <end position="210"/>
    </location>
</feature>
<dbReference type="FunFam" id="2.10.25.10:FF:000057">
    <property type="entry name" value="protocadherin Fat 1 isoform X2"/>
    <property type="match status" value="1"/>
</dbReference>
<evidence type="ECO:0000256" key="6">
    <source>
        <dbReference type="PROSITE-ProRule" id="PRU00076"/>
    </source>
</evidence>
<keyword evidence="5" id="KW-0325">Glycoprotein</keyword>
<feature type="domain" description="EGF-like" evidence="7">
    <location>
        <begin position="212"/>
        <end position="247"/>
    </location>
</feature>
<feature type="disulfide bond" evidence="6">
    <location>
        <begin position="237"/>
        <end position="246"/>
    </location>
</feature>
<keyword evidence="2" id="KW-0732">Signal</keyword>
<keyword evidence="3" id="KW-0677">Repeat</keyword>
<dbReference type="PROSITE" id="PS50948">
    <property type="entry name" value="PAN"/>
    <property type="match status" value="1"/>
</dbReference>
<dbReference type="CDD" id="cd00054">
    <property type="entry name" value="EGF_CA"/>
    <property type="match status" value="2"/>
</dbReference>
<dbReference type="InterPro" id="IPR003609">
    <property type="entry name" value="Pan_app"/>
</dbReference>
<dbReference type="GO" id="GO:0005886">
    <property type="term" value="C:plasma membrane"/>
    <property type="evidence" value="ECO:0007669"/>
    <property type="project" value="TreeGrafter"/>
</dbReference>
<dbReference type="GO" id="GO:0007157">
    <property type="term" value="P:heterophilic cell-cell adhesion via plasma membrane cell adhesion molecules"/>
    <property type="evidence" value="ECO:0007669"/>
    <property type="project" value="TreeGrafter"/>
</dbReference>
<dbReference type="SMART" id="SM00181">
    <property type="entry name" value="EGF"/>
    <property type="match status" value="2"/>
</dbReference>
<dbReference type="Pfam" id="PF00024">
    <property type="entry name" value="PAN_1"/>
    <property type="match status" value="1"/>
</dbReference>
<reference evidence="9 10" key="1">
    <citation type="submission" date="2022-05" db="EMBL/GenBank/DDBJ databases">
        <authorList>
            <consortium name="Genoscope - CEA"/>
            <person name="William W."/>
        </authorList>
    </citation>
    <scope>NUCLEOTIDE SEQUENCE [LARGE SCALE GENOMIC DNA]</scope>
</reference>
<dbReference type="PROSITE" id="PS00022">
    <property type="entry name" value="EGF_1"/>
    <property type="match status" value="2"/>
</dbReference>
<dbReference type="Gene3D" id="2.10.25.10">
    <property type="entry name" value="Laminin"/>
    <property type="match status" value="2"/>
</dbReference>
<dbReference type="SUPFAM" id="SSF57196">
    <property type="entry name" value="EGF/Laminin"/>
    <property type="match status" value="2"/>
</dbReference>
<accession>A0AAU9X999</accession>
<evidence type="ECO:0000256" key="5">
    <source>
        <dbReference type="ARBA" id="ARBA00023180"/>
    </source>
</evidence>
<keyword evidence="4 6" id="KW-1015">Disulfide bond</keyword>
<evidence type="ECO:0000259" key="8">
    <source>
        <dbReference type="PROSITE" id="PS50948"/>
    </source>
</evidence>
<evidence type="ECO:0000256" key="3">
    <source>
        <dbReference type="ARBA" id="ARBA00022737"/>
    </source>
</evidence>
<evidence type="ECO:0000256" key="2">
    <source>
        <dbReference type="ARBA" id="ARBA00022729"/>
    </source>
</evidence>
<organism evidence="9 10">
    <name type="scientific">Pocillopora meandrina</name>
    <dbReference type="NCBI Taxonomy" id="46732"/>
    <lineage>
        <taxon>Eukaryota</taxon>
        <taxon>Metazoa</taxon>
        <taxon>Cnidaria</taxon>
        <taxon>Anthozoa</taxon>
        <taxon>Hexacorallia</taxon>
        <taxon>Scleractinia</taxon>
        <taxon>Astrocoeniina</taxon>
        <taxon>Pocilloporidae</taxon>
        <taxon>Pocillopora</taxon>
    </lineage>
</organism>
<dbReference type="GO" id="GO:0045197">
    <property type="term" value="P:establishment or maintenance of epithelial cell apical/basal polarity"/>
    <property type="evidence" value="ECO:0007669"/>
    <property type="project" value="TreeGrafter"/>
</dbReference>
<dbReference type="PROSITE" id="PS01186">
    <property type="entry name" value="EGF_2"/>
    <property type="match status" value="1"/>
</dbReference>
<dbReference type="AlphaFoldDB" id="A0AAU9X999"/>
<evidence type="ECO:0000256" key="1">
    <source>
        <dbReference type="ARBA" id="ARBA00022536"/>
    </source>
</evidence>
<feature type="domain" description="EGF-like" evidence="7">
    <location>
        <begin position="174"/>
        <end position="211"/>
    </location>
</feature>
<evidence type="ECO:0000259" key="7">
    <source>
        <dbReference type="PROSITE" id="PS50026"/>
    </source>
</evidence>
<dbReference type="PANTHER" id="PTHR24049:SF22">
    <property type="entry name" value="DROSOPHILA CRUMBS HOMOLOG"/>
    <property type="match status" value="1"/>
</dbReference>
<dbReference type="Gene3D" id="3.50.4.10">
    <property type="entry name" value="Hepatocyte Growth Factor"/>
    <property type="match status" value="1"/>
</dbReference>
<comment type="caution">
    <text evidence="9">The sequence shown here is derived from an EMBL/GenBank/DDBJ whole genome shotgun (WGS) entry which is preliminary data.</text>
</comment>
<dbReference type="SMART" id="SM00179">
    <property type="entry name" value="EGF_CA"/>
    <property type="match status" value="2"/>
</dbReference>
<gene>
    <name evidence="9" type="ORF">PMEA_00019629</name>
</gene>
<keyword evidence="1 6" id="KW-0245">EGF-like domain</keyword>
<evidence type="ECO:0000256" key="4">
    <source>
        <dbReference type="ARBA" id="ARBA00023157"/>
    </source>
</evidence>
<dbReference type="InterPro" id="IPR000742">
    <property type="entry name" value="EGF"/>
</dbReference>
<dbReference type="EMBL" id="CALNXJ010000035">
    <property type="protein sequence ID" value="CAH3141294.1"/>
    <property type="molecule type" value="Genomic_DNA"/>
</dbReference>
<evidence type="ECO:0000313" key="9">
    <source>
        <dbReference type="EMBL" id="CAH3141294.1"/>
    </source>
</evidence>
<dbReference type="GO" id="GO:0005509">
    <property type="term" value="F:calcium ion binding"/>
    <property type="evidence" value="ECO:0007669"/>
    <property type="project" value="InterPro"/>
</dbReference>
<dbReference type="FunFam" id="2.10.25.10:FF:000118">
    <property type="entry name" value="protein delta homolog 2"/>
    <property type="match status" value="1"/>
</dbReference>
<dbReference type="InterPro" id="IPR057774">
    <property type="entry name" value="D8C_UMOD/GP2/OIT3-like"/>
</dbReference>
<dbReference type="PROSITE" id="PS50026">
    <property type="entry name" value="EGF_3"/>
    <property type="match status" value="2"/>
</dbReference>
<dbReference type="Proteomes" id="UP001159428">
    <property type="component" value="Unassembled WGS sequence"/>
</dbReference>
<dbReference type="InterPro" id="IPR001881">
    <property type="entry name" value="EGF-like_Ca-bd_dom"/>
</dbReference>
<name>A0AAU9X999_9CNID</name>
<proteinExistence type="predicted"/>
<dbReference type="SUPFAM" id="SSF57414">
    <property type="entry name" value="Hairpin loop containing domain-like"/>
    <property type="match status" value="1"/>
</dbReference>
<comment type="caution">
    <text evidence="6">Lacks conserved residue(s) required for the propagation of feature annotation.</text>
</comment>